<evidence type="ECO:0000313" key="3">
    <source>
        <dbReference type="Proteomes" id="UP000183200"/>
    </source>
</evidence>
<dbReference type="SUPFAM" id="SSF52833">
    <property type="entry name" value="Thioredoxin-like"/>
    <property type="match status" value="1"/>
</dbReference>
<dbReference type="OrthoDB" id="1095575at2"/>
<dbReference type="InterPro" id="IPR050553">
    <property type="entry name" value="Thioredoxin_ResA/DsbE_sf"/>
</dbReference>
<dbReference type="InterPro" id="IPR036249">
    <property type="entry name" value="Thioredoxin-like_sf"/>
</dbReference>
<dbReference type="InterPro" id="IPR013740">
    <property type="entry name" value="Redoxin"/>
</dbReference>
<dbReference type="GO" id="GO:0016853">
    <property type="term" value="F:isomerase activity"/>
    <property type="evidence" value="ECO:0007669"/>
    <property type="project" value="UniProtKB-KW"/>
</dbReference>
<dbReference type="PANTHER" id="PTHR42852:SF13">
    <property type="entry name" value="PROTEIN DIPZ"/>
    <property type="match status" value="1"/>
</dbReference>
<dbReference type="PANTHER" id="PTHR42852">
    <property type="entry name" value="THIOL:DISULFIDE INTERCHANGE PROTEIN DSBE"/>
    <property type="match status" value="1"/>
</dbReference>
<dbReference type="GO" id="GO:0016491">
    <property type="term" value="F:oxidoreductase activity"/>
    <property type="evidence" value="ECO:0007669"/>
    <property type="project" value="InterPro"/>
</dbReference>
<dbReference type="Gene3D" id="3.40.30.10">
    <property type="entry name" value="Glutaredoxin"/>
    <property type="match status" value="1"/>
</dbReference>
<dbReference type="AlphaFoldDB" id="A0A1G9SQK1"/>
<dbReference type="Proteomes" id="UP000183200">
    <property type="component" value="Unassembled WGS sequence"/>
</dbReference>
<organism evidence="2 3">
    <name type="scientific">Pedobacter steynii</name>
    <dbReference type="NCBI Taxonomy" id="430522"/>
    <lineage>
        <taxon>Bacteria</taxon>
        <taxon>Pseudomonadati</taxon>
        <taxon>Bacteroidota</taxon>
        <taxon>Sphingobacteriia</taxon>
        <taxon>Sphingobacteriales</taxon>
        <taxon>Sphingobacteriaceae</taxon>
        <taxon>Pedobacter</taxon>
    </lineage>
</organism>
<feature type="domain" description="Thioredoxin" evidence="1">
    <location>
        <begin position="340"/>
        <end position="483"/>
    </location>
</feature>
<keyword evidence="2" id="KW-0413">Isomerase</keyword>
<protein>
    <submittedName>
        <fullName evidence="2">Thiol-disulfide isomerase or thioredoxin</fullName>
    </submittedName>
</protein>
<dbReference type="EMBL" id="FNGY01000003">
    <property type="protein sequence ID" value="SDM37729.1"/>
    <property type="molecule type" value="Genomic_DNA"/>
</dbReference>
<evidence type="ECO:0000259" key="1">
    <source>
        <dbReference type="PROSITE" id="PS51352"/>
    </source>
</evidence>
<dbReference type="InterPro" id="IPR013766">
    <property type="entry name" value="Thioredoxin_domain"/>
</dbReference>
<accession>A0A1G9SQK1</accession>
<name>A0A1G9SQK1_9SPHI</name>
<dbReference type="PROSITE" id="PS51352">
    <property type="entry name" value="THIOREDOXIN_2"/>
    <property type="match status" value="1"/>
</dbReference>
<dbReference type="Pfam" id="PF08534">
    <property type="entry name" value="Redoxin"/>
    <property type="match status" value="1"/>
</dbReference>
<sequence length="483" mass="55543">MIKKILYISIVLLSFTLRGLGGQNHSAPYNNDFALISLKSSHTRPDKVYFLKKQYIDGKEQIITSVSLNNGLEIISLRVNCTAPSIIYATYRDVTVPIYIDKGAKIGLYLDFKKIKPSFDFSGSHSSINKYLTAKKGKLDSLSSGSLKDIYSLPTDRFELLNETVSKEISTLRNKYLQHEINHDFEMYDIADMSSLLIIRKVLYPEYHHHFTKEKTPILYDFAELPKDIPFNNKYGLLSRNFRDLLSMYMDNQIRAIKKVNELSIKEEQLLFFDQKLDMSVSIFKNKEIAEFFSTQILINALDLGFVSFFEERLKKARIIFQKAKYLDIATRKFQALGKIGRGSTAPNFQMEERLTRKKISLASFKGSSVFINLWSQGCHSSIEELENINRIAKQFEINHRIVFLNILIDNNLNGLNNYIKSNPLLGTNVVLSGDAKDFLNNYFINSLPRYILIDKLGKIIDPFAERPSSPLLIDKLKESIEN</sequence>
<reference evidence="3" key="1">
    <citation type="submission" date="2016-10" db="EMBL/GenBank/DDBJ databases">
        <authorList>
            <person name="Varghese N."/>
            <person name="Submissions S."/>
        </authorList>
    </citation>
    <scope>NUCLEOTIDE SEQUENCE [LARGE SCALE GENOMIC DNA]</scope>
    <source>
        <strain evidence="3">DSM 19110</strain>
    </source>
</reference>
<dbReference type="RefSeq" id="WP_074606585.1">
    <property type="nucleotide sequence ID" value="NZ_FNGY01000003.1"/>
</dbReference>
<evidence type="ECO:0000313" key="2">
    <source>
        <dbReference type="EMBL" id="SDM37729.1"/>
    </source>
</evidence>
<gene>
    <name evidence="2" type="ORF">SAMN05421820_103676</name>
</gene>
<keyword evidence="3" id="KW-1185">Reference proteome</keyword>
<proteinExistence type="predicted"/>